<feature type="transmembrane region" description="Helical" evidence="8">
    <location>
        <begin position="6"/>
        <end position="21"/>
    </location>
</feature>
<dbReference type="Pfam" id="PF03547">
    <property type="entry name" value="Mem_trans"/>
    <property type="match status" value="2"/>
</dbReference>
<keyword evidence="10" id="KW-1185">Reference proteome</keyword>
<feature type="transmembrane region" description="Helical" evidence="8">
    <location>
        <begin position="120"/>
        <end position="146"/>
    </location>
</feature>
<evidence type="ECO:0000256" key="4">
    <source>
        <dbReference type="ARBA" id="ARBA00022475"/>
    </source>
</evidence>
<feature type="transmembrane region" description="Helical" evidence="8">
    <location>
        <begin position="33"/>
        <end position="52"/>
    </location>
</feature>
<feature type="transmembrane region" description="Helical" evidence="8">
    <location>
        <begin position="158"/>
        <end position="177"/>
    </location>
</feature>
<dbReference type="Proteomes" id="UP000805841">
    <property type="component" value="Unassembled WGS sequence"/>
</dbReference>
<dbReference type="Gene3D" id="1.20.1530.20">
    <property type="match status" value="1"/>
</dbReference>
<evidence type="ECO:0000256" key="2">
    <source>
        <dbReference type="ARBA" id="ARBA00010145"/>
    </source>
</evidence>
<proteinExistence type="inferred from homology"/>
<evidence type="ECO:0000256" key="7">
    <source>
        <dbReference type="ARBA" id="ARBA00023136"/>
    </source>
</evidence>
<evidence type="ECO:0000256" key="5">
    <source>
        <dbReference type="ARBA" id="ARBA00022692"/>
    </source>
</evidence>
<dbReference type="RefSeq" id="WP_190419793.1">
    <property type="nucleotide sequence ID" value="NZ_JAAOCA010000009.1"/>
</dbReference>
<protein>
    <submittedName>
        <fullName evidence="9">AEC family transporter</fullName>
    </submittedName>
</protein>
<gene>
    <name evidence="9" type="ORF">HAQ05_09060</name>
</gene>
<dbReference type="PANTHER" id="PTHR36838">
    <property type="entry name" value="AUXIN EFFLUX CARRIER FAMILY PROTEIN"/>
    <property type="match status" value="1"/>
</dbReference>
<evidence type="ECO:0000256" key="8">
    <source>
        <dbReference type="SAM" id="Phobius"/>
    </source>
</evidence>
<keyword evidence="4" id="KW-1003">Cell membrane</keyword>
<feature type="transmembrane region" description="Helical" evidence="8">
    <location>
        <begin position="95"/>
        <end position="114"/>
    </location>
</feature>
<dbReference type="EMBL" id="JAAOCA010000009">
    <property type="protein sequence ID" value="MBD1598853.1"/>
    <property type="molecule type" value="Genomic_DNA"/>
</dbReference>
<organism evidence="9 10">
    <name type="scientific">Pseudomonas typographi</name>
    <dbReference type="NCBI Taxonomy" id="2715964"/>
    <lineage>
        <taxon>Bacteria</taxon>
        <taxon>Pseudomonadati</taxon>
        <taxon>Pseudomonadota</taxon>
        <taxon>Gammaproteobacteria</taxon>
        <taxon>Pseudomonadales</taxon>
        <taxon>Pseudomonadaceae</taxon>
        <taxon>Pseudomonas</taxon>
    </lineage>
</organism>
<reference evidence="9 10" key="1">
    <citation type="journal article" date="2020" name="Insects">
        <title>Bacteria Belonging to Pseudomonas typographi sp. nov. from the Bark Beetle Ips typographus Have Genomic Potential to Aid in the Host Ecology.</title>
        <authorList>
            <person name="Peral-Aranega E."/>
            <person name="Saati-Santamaria Z."/>
            <person name="Kolarik M."/>
            <person name="Rivas R."/>
            <person name="Garcia-Fraile P."/>
        </authorList>
    </citation>
    <scope>NUCLEOTIDE SEQUENCE [LARGE SCALE GENOMIC DNA]</scope>
    <source>
        <strain evidence="9 10">CA3A</strain>
    </source>
</reference>
<sequence length="299" mass="31668">MAVPVAILPIFLLIILGYVLGRRQVLDPRANQALAFLAFNIFMPMVLFTGMANAPLRGGLDLKVLGAFFIPALMIFAGVNVIAHRVVGHPTPFGLTACFGNNVLIGLPLVATLFGPHGLVLLFTVLAVHSLLLFTFQSLYSTVAGSEPFRPRTLVKSLANPTIVGLLCGLLLNLAQLSLPGPLDHLAHWLAQAALPCALIVLGANLAGFALKPSRTALGITFAKLFAMPLIVLLACKWLALGPLPTNVLVLMAANPCGVNTLGFSRTLQDSQKASSAICLSTVLAALTLPLWMWLATRV</sequence>
<dbReference type="InterPro" id="IPR004776">
    <property type="entry name" value="Mem_transp_PIN-like"/>
</dbReference>
<feature type="transmembrane region" description="Helical" evidence="8">
    <location>
        <begin position="64"/>
        <end position="83"/>
    </location>
</feature>
<feature type="transmembrane region" description="Helical" evidence="8">
    <location>
        <begin position="277"/>
        <end position="295"/>
    </location>
</feature>
<feature type="transmembrane region" description="Helical" evidence="8">
    <location>
        <begin position="218"/>
        <end position="240"/>
    </location>
</feature>
<evidence type="ECO:0000313" key="9">
    <source>
        <dbReference type="EMBL" id="MBD1598853.1"/>
    </source>
</evidence>
<name>A0ABR7Z0E6_9PSED</name>
<keyword evidence="5 8" id="KW-0812">Transmembrane</keyword>
<comment type="subcellular location">
    <subcellularLocation>
        <location evidence="1">Cell membrane</location>
        <topology evidence="1">Multi-pass membrane protein</topology>
    </subcellularLocation>
</comment>
<accession>A0ABR7Z0E6</accession>
<feature type="transmembrane region" description="Helical" evidence="8">
    <location>
        <begin position="189"/>
        <end position="211"/>
    </location>
</feature>
<keyword evidence="7 8" id="KW-0472">Membrane</keyword>
<keyword evidence="6 8" id="KW-1133">Transmembrane helix</keyword>
<comment type="caution">
    <text evidence="9">The sequence shown here is derived from an EMBL/GenBank/DDBJ whole genome shotgun (WGS) entry which is preliminary data.</text>
</comment>
<evidence type="ECO:0000256" key="3">
    <source>
        <dbReference type="ARBA" id="ARBA00022448"/>
    </source>
</evidence>
<dbReference type="InterPro" id="IPR038770">
    <property type="entry name" value="Na+/solute_symporter_sf"/>
</dbReference>
<evidence type="ECO:0000256" key="1">
    <source>
        <dbReference type="ARBA" id="ARBA00004651"/>
    </source>
</evidence>
<comment type="similarity">
    <text evidence="2">Belongs to the auxin efflux carrier (TC 2.A.69) family.</text>
</comment>
<keyword evidence="3" id="KW-0813">Transport</keyword>
<evidence type="ECO:0000313" key="10">
    <source>
        <dbReference type="Proteomes" id="UP000805841"/>
    </source>
</evidence>
<evidence type="ECO:0000256" key="6">
    <source>
        <dbReference type="ARBA" id="ARBA00022989"/>
    </source>
</evidence>
<dbReference type="PANTHER" id="PTHR36838:SF3">
    <property type="entry name" value="TRANSPORTER AUXIN EFFLUX CARRIER EC FAMILY"/>
    <property type="match status" value="1"/>
</dbReference>